<feature type="compositionally biased region" description="Polar residues" evidence="1">
    <location>
        <begin position="158"/>
        <end position="169"/>
    </location>
</feature>
<sequence>MQMAIRLRIRQTSQVLTTSAVVFLTILLLRVLRLNFDVYPKKDVPLFDKLSSHSLRPFRVDNADYSMMKHVLATNSEQKSQQNNGSKPKSPLTEQLDPLPTARPRIAFVPAPVRWHPSTGRELPDIPNASAQNDSSGAKAPRHETANILPATNPPSSHPESSDSVQPLTDDTPDRSLHHLLHIVHLSEGVRKLRHICLPLPETPKHWAKICVPFAVDNPFTDLIK</sequence>
<protein>
    <submittedName>
        <fullName evidence="2">Uncharacterized protein</fullName>
    </submittedName>
</protein>
<name>A0AAV2I5V3_LYMST</name>
<feature type="compositionally biased region" description="Polar residues" evidence="1">
    <location>
        <begin position="74"/>
        <end position="87"/>
    </location>
</feature>
<dbReference type="AlphaFoldDB" id="A0AAV2I5V3"/>
<accession>A0AAV2I5V3</accession>
<evidence type="ECO:0000313" key="3">
    <source>
        <dbReference type="Proteomes" id="UP001497497"/>
    </source>
</evidence>
<dbReference type="EMBL" id="CAXITT010000466">
    <property type="protein sequence ID" value="CAL1542026.1"/>
    <property type="molecule type" value="Genomic_DNA"/>
</dbReference>
<evidence type="ECO:0000256" key="1">
    <source>
        <dbReference type="SAM" id="MobiDB-lite"/>
    </source>
</evidence>
<feature type="non-terminal residue" evidence="2">
    <location>
        <position position="225"/>
    </location>
</feature>
<keyword evidence="3" id="KW-1185">Reference proteome</keyword>
<reference evidence="2 3" key="1">
    <citation type="submission" date="2024-04" db="EMBL/GenBank/DDBJ databases">
        <authorList>
            <consortium name="Genoscope - CEA"/>
            <person name="William W."/>
        </authorList>
    </citation>
    <scope>NUCLEOTIDE SEQUENCE [LARGE SCALE GENOMIC DNA]</scope>
</reference>
<proteinExistence type="predicted"/>
<dbReference type="Proteomes" id="UP001497497">
    <property type="component" value="Unassembled WGS sequence"/>
</dbReference>
<organism evidence="2 3">
    <name type="scientific">Lymnaea stagnalis</name>
    <name type="common">Great pond snail</name>
    <name type="synonym">Helix stagnalis</name>
    <dbReference type="NCBI Taxonomy" id="6523"/>
    <lineage>
        <taxon>Eukaryota</taxon>
        <taxon>Metazoa</taxon>
        <taxon>Spiralia</taxon>
        <taxon>Lophotrochozoa</taxon>
        <taxon>Mollusca</taxon>
        <taxon>Gastropoda</taxon>
        <taxon>Heterobranchia</taxon>
        <taxon>Euthyneura</taxon>
        <taxon>Panpulmonata</taxon>
        <taxon>Hygrophila</taxon>
        <taxon>Lymnaeoidea</taxon>
        <taxon>Lymnaeidae</taxon>
        <taxon>Lymnaea</taxon>
    </lineage>
</organism>
<gene>
    <name evidence="2" type="ORF">GSLYS_00015632001</name>
</gene>
<evidence type="ECO:0000313" key="2">
    <source>
        <dbReference type="EMBL" id="CAL1542026.1"/>
    </source>
</evidence>
<feature type="region of interest" description="Disordered" evidence="1">
    <location>
        <begin position="74"/>
        <end position="173"/>
    </location>
</feature>
<comment type="caution">
    <text evidence="2">The sequence shown here is derived from an EMBL/GenBank/DDBJ whole genome shotgun (WGS) entry which is preliminary data.</text>
</comment>